<dbReference type="AlphaFoldDB" id="A0A644V6H2"/>
<reference evidence="2" key="1">
    <citation type="submission" date="2019-08" db="EMBL/GenBank/DDBJ databases">
        <authorList>
            <person name="Kucharzyk K."/>
            <person name="Murdoch R.W."/>
            <person name="Higgins S."/>
            <person name="Loffler F."/>
        </authorList>
    </citation>
    <scope>NUCLEOTIDE SEQUENCE</scope>
</reference>
<keyword evidence="1" id="KW-1133">Transmembrane helix</keyword>
<proteinExistence type="predicted"/>
<name>A0A644V6H2_9ZZZZ</name>
<comment type="caution">
    <text evidence="2">The sequence shown here is derived from an EMBL/GenBank/DDBJ whole genome shotgun (WGS) entry which is preliminary data.</text>
</comment>
<organism evidence="2">
    <name type="scientific">bioreactor metagenome</name>
    <dbReference type="NCBI Taxonomy" id="1076179"/>
    <lineage>
        <taxon>unclassified sequences</taxon>
        <taxon>metagenomes</taxon>
        <taxon>ecological metagenomes</taxon>
    </lineage>
</organism>
<protein>
    <submittedName>
        <fullName evidence="2">Uncharacterized protein</fullName>
    </submittedName>
</protein>
<gene>
    <name evidence="2" type="ORF">SDC9_32911</name>
</gene>
<sequence>MNRRAFQVVLLFRTVLNLTGTSLLIGIYFKFNGIKFKNNESVLFPGFDDY</sequence>
<accession>A0A644V6H2</accession>
<dbReference type="EMBL" id="VSSQ01000230">
    <property type="protein sequence ID" value="MPL86924.1"/>
    <property type="molecule type" value="Genomic_DNA"/>
</dbReference>
<feature type="transmembrane region" description="Helical" evidence="1">
    <location>
        <begin position="6"/>
        <end position="29"/>
    </location>
</feature>
<evidence type="ECO:0000256" key="1">
    <source>
        <dbReference type="SAM" id="Phobius"/>
    </source>
</evidence>
<keyword evidence="1" id="KW-0812">Transmembrane</keyword>
<evidence type="ECO:0000313" key="2">
    <source>
        <dbReference type="EMBL" id="MPL86924.1"/>
    </source>
</evidence>
<keyword evidence="1" id="KW-0472">Membrane</keyword>